<accession>A0A0F9F8Y6</accession>
<dbReference type="InterPro" id="IPR003615">
    <property type="entry name" value="HNH_nuc"/>
</dbReference>
<dbReference type="GO" id="GO:0004519">
    <property type="term" value="F:endonuclease activity"/>
    <property type="evidence" value="ECO:0007669"/>
    <property type="project" value="InterPro"/>
</dbReference>
<dbReference type="InterPro" id="IPR044930">
    <property type="entry name" value="Homing_endonuclease_His-Me"/>
</dbReference>
<organism evidence="2">
    <name type="scientific">marine sediment metagenome</name>
    <dbReference type="NCBI Taxonomy" id="412755"/>
    <lineage>
        <taxon>unclassified sequences</taxon>
        <taxon>metagenomes</taxon>
        <taxon>ecological metagenomes</taxon>
    </lineage>
</organism>
<dbReference type="Pfam" id="PF13392">
    <property type="entry name" value="HNH_3"/>
    <property type="match status" value="1"/>
</dbReference>
<reference evidence="2" key="1">
    <citation type="journal article" date="2015" name="Nature">
        <title>Complex archaea that bridge the gap between prokaryotes and eukaryotes.</title>
        <authorList>
            <person name="Spang A."/>
            <person name="Saw J.H."/>
            <person name="Jorgensen S.L."/>
            <person name="Zaremba-Niedzwiedzka K."/>
            <person name="Martijn J."/>
            <person name="Lind A.E."/>
            <person name="van Eijk R."/>
            <person name="Schleper C."/>
            <person name="Guy L."/>
            <person name="Ettema T.J."/>
        </authorList>
    </citation>
    <scope>NUCLEOTIDE SEQUENCE</scope>
</reference>
<protein>
    <recommendedName>
        <fullName evidence="1">HNH nuclease domain-containing protein</fullName>
    </recommendedName>
</protein>
<gene>
    <name evidence="2" type="ORF">LCGC14_2272920</name>
</gene>
<dbReference type="SUPFAM" id="SSF54060">
    <property type="entry name" value="His-Me finger endonucleases"/>
    <property type="match status" value="1"/>
</dbReference>
<proteinExistence type="predicted"/>
<comment type="caution">
    <text evidence="2">The sequence shown here is derived from an EMBL/GenBank/DDBJ whole genome shotgun (WGS) entry which is preliminary data.</text>
</comment>
<evidence type="ECO:0000259" key="1">
    <source>
        <dbReference type="Pfam" id="PF13392"/>
    </source>
</evidence>
<dbReference type="Gene3D" id="3.90.75.10">
    <property type="entry name" value="Homing Intron 3 (I-ppo) Encoded Endonuclease, Chain A"/>
    <property type="match status" value="1"/>
</dbReference>
<dbReference type="AlphaFoldDB" id="A0A0F9F8Y6"/>
<dbReference type="EMBL" id="LAZR01031459">
    <property type="protein sequence ID" value="KKL53690.1"/>
    <property type="molecule type" value="Genomic_DNA"/>
</dbReference>
<name>A0A0F9F8Y6_9ZZZZ</name>
<dbReference type="InterPro" id="IPR044925">
    <property type="entry name" value="His-Me_finger_sf"/>
</dbReference>
<evidence type="ECO:0000313" key="2">
    <source>
        <dbReference type="EMBL" id="KKL53690.1"/>
    </source>
</evidence>
<sequence>MVLSTVAERLQAGSRIDALGCTVWRRYRTPSGYGLIAVGRKSRRAHKVAYELAKGPVPEGLELDHLCRNRACIDPEHLEAVTHRVNVLRGVSPSAVSARKTECIRGHEFTEANTLWTSDGRRDCRACHNARSRARRAAARGVPQEVRAG</sequence>
<feature type="domain" description="HNH nuclease" evidence="1">
    <location>
        <begin position="44"/>
        <end position="87"/>
    </location>
</feature>